<gene>
    <name evidence="8" type="ORF">BKA21_002022</name>
    <name evidence="7" type="ORF">Col01nite_17950</name>
</gene>
<keyword evidence="2" id="KW-1003">Cell membrane</keyword>
<feature type="transmembrane region" description="Helical" evidence="6">
    <location>
        <begin position="12"/>
        <end position="34"/>
    </location>
</feature>
<protein>
    <submittedName>
        <fullName evidence="7">Lysine transporter LysE</fullName>
    </submittedName>
    <submittedName>
        <fullName evidence="8">Threonine/homoserine/homoserine lactone efflux protein</fullName>
    </submittedName>
</protein>
<reference evidence="8 9" key="1">
    <citation type="submission" date="2020-07" db="EMBL/GenBank/DDBJ databases">
        <title>Sequencing the genomes of 1000 actinobacteria strains.</title>
        <authorList>
            <person name="Klenk H.-P."/>
        </authorList>
    </citation>
    <scope>NUCLEOTIDE SEQUENCE [LARGE SCALE GENOMIC DNA]</scope>
    <source>
        <strain evidence="8 9">DSM 24482</strain>
    </source>
</reference>
<organism evidence="8 9">
    <name type="scientific">Cellulomonas oligotrophica</name>
    <dbReference type="NCBI Taxonomy" id="931536"/>
    <lineage>
        <taxon>Bacteria</taxon>
        <taxon>Bacillati</taxon>
        <taxon>Actinomycetota</taxon>
        <taxon>Actinomycetes</taxon>
        <taxon>Micrococcales</taxon>
        <taxon>Cellulomonadaceae</taxon>
        <taxon>Cellulomonas</taxon>
    </lineage>
</organism>
<dbReference type="GO" id="GO:0005886">
    <property type="term" value="C:plasma membrane"/>
    <property type="evidence" value="ECO:0007669"/>
    <property type="project" value="UniProtKB-SubCell"/>
</dbReference>
<evidence type="ECO:0000313" key="9">
    <source>
        <dbReference type="Proteomes" id="UP000577956"/>
    </source>
</evidence>
<dbReference type="Pfam" id="PF01810">
    <property type="entry name" value="LysE"/>
    <property type="match status" value="1"/>
</dbReference>
<dbReference type="Proteomes" id="UP000618382">
    <property type="component" value="Unassembled WGS sequence"/>
</dbReference>
<reference evidence="7 10" key="2">
    <citation type="submission" date="2021-01" db="EMBL/GenBank/DDBJ databases">
        <title>Whole genome shotgun sequence of Cellulomonas oligotrophica NBRC 109435.</title>
        <authorList>
            <person name="Komaki H."/>
            <person name="Tamura T."/>
        </authorList>
    </citation>
    <scope>NUCLEOTIDE SEQUENCE [LARGE SCALE GENOMIC DNA]</scope>
    <source>
        <strain evidence="7 10">NBRC 109435</strain>
    </source>
</reference>
<accession>A0A7Y9FFZ7</accession>
<keyword evidence="3 6" id="KW-0812">Transmembrane</keyword>
<dbReference type="EMBL" id="JACCBK010000001">
    <property type="protein sequence ID" value="NYD86473.1"/>
    <property type="molecule type" value="Genomic_DNA"/>
</dbReference>
<feature type="transmembrane region" description="Helical" evidence="6">
    <location>
        <begin position="132"/>
        <end position="151"/>
    </location>
</feature>
<feature type="transmembrane region" description="Helical" evidence="6">
    <location>
        <begin position="171"/>
        <end position="193"/>
    </location>
</feature>
<dbReference type="InterPro" id="IPR001123">
    <property type="entry name" value="LeuE-type"/>
</dbReference>
<feature type="transmembrane region" description="Helical" evidence="6">
    <location>
        <begin position="76"/>
        <end position="93"/>
    </location>
</feature>
<dbReference type="EMBL" id="BONN01000004">
    <property type="protein sequence ID" value="GIG32636.1"/>
    <property type="molecule type" value="Genomic_DNA"/>
</dbReference>
<dbReference type="PANTHER" id="PTHR30086:SF20">
    <property type="entry name" value="ARGININE EXPORTER PROTEIN ARGO-RELATED"/>
    <property type="match status" value="1"/>
</dbReference>
<keyword evidence="4 6" id="KW-1133">Transmembrane helix</keyword>
<feature type="transmembrane region" description="Helical" evidence="6">
    <location>
        <begin position="205"/>
        <end position="223"/>
    </location>
</feature>
<dbReference type="PANTHER" id="PTHR30086">
    <property type="entry name" value="ARGININE EXPORTER PROTEIN ARGO"/>
    <property type="match status" value="1"/>
</dbReference>
<sequence>MPDLAPAVLAGLLAGWAIAVPVGAVSVMIVLLGARHGWRTGCAGGLGAAVVDGAYATVAVVAGAALAPVLVQAGDAVRWVAAAVLVVVAALLLRSPAADAADPSTPADGAPAAPGAAPSAGVATRAMTPARAFWLVLGATVVNPTTVVYFVALTTGSAATTLTTGGQRAAFAVGALVASAAWQLVLGTAGGWGGGLLTGPRGRRWTGLVGAAVVLVLAVRTALG</sequence>
<proteinExistence type="predicted"/>
<comment type="subcellular location">
    <subcellularLocation>
        <location evidence="1">Cell membrane</location>
        <topology evidence="1">Multi-pass membrane protein</topology>
    </subcellularLocation>
</comment>
<comment type="caution">
    <text evidence="8">The sequence shown here is derived from an EMBL/GenBank/DDBJ whole genome shotgun (WGS) entry which is preliminary data.</text>
</comment>
<evidence type="ECO:0000256" key="2">
    <source>
        <dbReference type="ARBA" id="ARBA00022475"/>
    </source>
</evidence>
<evidence type="ECO:0000313" key="10">
    <source>
        <dbReference type="Proteomes" id="UP000618382"/>
    </source>
</evidence>
<evidence type="ECO:0000256" key="3">
    <source>
        <dbReference type="ARBA" id="ARBA00022692"/>
    </source>
</evidence>
<evidence type="ECO:0000256" key="5">
    <source>
        <dbReference type="ARBA" id="ARBA00023136"/>
    </source>
</evidence>
<keyword evidence="10" id="KW-1185">Reference proteome</keyword>
<name>A0A7Y9FFZ7_9CELL</name>
<dbReference type="Proteomes" id="UP000577956">
    <property type="component" value="Unassembled WGS sequence"/>
</dbReference>
<evidence type="ECO:0000256" key="4">
    <source>
        <dbReference type="ARBA" id="ARBA00022989"/>
    </source>
</evidence>
<dbReference type="GO" id="GO:0015171">
    <property type="term" value="F:amino acid transmembrane transporter activity"/>
    <property type="evidence" value="ECO:0007669"/>
    <property type="project" value="TreeGrafter"/>
</dbReference>
<evidence type="ECO:0000256" key="6">
    <source>
        <dbReference type="SAM" id="Phobius"/>
    </source>
</evidence>
<evidence type="ECO:0000313" key="8">
    <source>
        <dbReference type="EMBL" id="NYD86473.1"/>
    </source>
</evidence>
<dbReference type="RefSeq" id="WP_170208944.1">
    <property type="nucleotide sequence ID" value="NZ_BAABFI010000001.1"/>
</dbReference>
<feature type="transmembrane region" description="Helical" evidence="6">
    <location>
        <begin position="46"/>
        <end position="70"/>
    </location>
</feature>
<evidence type="ECO:0000313" key="7">
    <source>
        <dbReference type="EMBL" id="GIG32636.1"/>
    </source>
</evidence>
<dbReference type="AlphaFoldDB" id="A0A7Y9FFZ7"/>
<evidence type="ECO:0000256" key="1">
    <source>
        <dbReference type="ARBA" id="ARBA00004651"/>
    </source>
</evidence>
<keyword evidence="5 6" id="KW-0472">Membrane</keyword>